<evidence type="ECO:0000313" key="3">
    <source>
        <dbReference type="EMBL" id="KYZ75455.1"/>
    </source>
</evidence>
<dbReference type="InterPro" id="IPR020471">
    <property type="entry name" value="AKR"/>
</dbReference>
<reference evidence="3 4" key="1">
    <citation type="submission" date="2016-02" db="EMBL/GenBank/DDBJ databases">
        <title>Anaerosporomusa subterraneum gen. nov., sp. nov., a spore-forming obligate anaerobe isolated from saprolite.</title>
        <authorList>
            <person name="Choi J.K."/>
            <person name="Shah M."/>
            <person name="Yee N."/>
        </authorList>
    </citation>
    <scope>NUCLEOTIDE SEQUENCE [LARGE SCALE GENOMIC DNA]</scope>
    <source>
        <strain evidence="3 4">RU4</strain>
    </source>
</reference>
<dbReference type="GO" id="GO:0016491">
    <property type="term" value="F:oxidoreductase activity"/>
    <property type="evidence" value="ECO:0007669"/>
    <property type="project" value="UniProtKB-KW"/>
</dbReference>
<dbReference type="OrthoDB" id="9804790at2"/>
<dbReference type="Proteomes" id="UP000076268">
    <property type="component" value="Unassembled WGS sequence"/>
</dbReference>
<dbReference type="AlphaFoldDB" id="A0A154BNK3"/>
<dbReference type="STRING" id="1794912.AXX12_12090"/>
<dbReference type="SUPFAM" id="SSF51430">
    <property type="entry name" value="NAD(P)-linked oxidoreductase"/>
    <property type="match status" value="1"/>
</dbReference>
<dbReference type="CDD" id="cd19082">
    <property type="entry name" value="AKR_AKR10A1_2"/>
    <property type="match status" value="1"/>
</dbReference>
<sequence>MKYISIPGLERGCSQLVIGTSLFTPERKDVVFEMLDAYVENGGNTLDTSRIYSLGKSEQALAMWLKGRRNRDEMVIISKCCHHYIDENGCHHPDQQRVSPEYIRQDLQESLARMQVDYFDICLLHRDDLRVPVSELMDALQEHKDAGLYKAYGVSNWSTERMTEAIAYCATKGYAGLAANSPSLSLAKVNEPRWIGCVYPDADYIQWHKQTQLAMFSWAAQASGFFAGLYTPEVIPNPDIARVYYSEANWERFRRAKEMAVLKGRQYTTNHIALAYVLNQPYPTCAVIGPQKTEELLDSIMAVDIQLTEQELMWLDLETNVL</sequence>
<dbReference type="Gene3D" id="3.20.20.100">
    <property type="entry name" value="NADP-dependent oxidoreductase domain"/>
    <property type="match status" value="1"/>
</dbReference>
<dbReference type="EMBL" id="LSGP01000023">
    <property type="protein sequence ID" value="KYZ75455.1"/>
    <property type="molecule type" value="Genomic_DNA"/>
</dbReference>
<dbReference type="InterPro" id="IPR050523">
    <property type="entry name" value="AKR_Detox_Biosynth"/>
</dbReference>
<evidence type="ECO:0000256" key="1">
    <source>
        <dbReference type="ARBA" id="ARBA00023002"/>
    </source>
</evidence>
<proteinExistence type="predicted"/>
<dbReference type="RefSeq" id="WP_066244018.1">
    <property type="nucleotide sequence ID" value="NZ_LSGP01000023.1"/>
</dbReference>
<dbReference type="InterPro" id="IPR023210">
    <property type="entry name" value="NADP_OxRdtase_dom"/>
</dbReference>
<dbReference type="PANTHER" id="PTHR43364:SF4">
    <property type="entry name" value="NAD(P)-LINKED OXIDOREDUCTASE SUPERFAMILY PROTEIN"/>
    <property type="match status" value="1"/>
</dbReference>
<evidence type="ECO:0000259" key="2">
    <source>
        <dbReference type="Pfam" id="PF00248"/>
    </source>
</evidence>
<feature type="domain" description="NADP-dependent oxidoreductase" evidence="2">
    <location>
        <begin position="16"/>
        <end position="312"/>
    </location>
</feature>
<organism evidence="3 4">
    <name type="scientific">Anaerosporomusa subterranea</name>
    <dbReference type="NCBI Taxonomy" id="1794912"/>
    <lineage>
        <taxon>Bacteria</taxon>
        <taxon>Bacillati</taxon>
        <taxon>Bacillota</taxon>
        <taxon>Negativicutes</taxon>
        <taxon>Acetonemataceae</taxon>
        <taxon>Anaerosporomusa</taxon>
    </lineage>
</organism>
<keyword evidence="4" id="KW-1185">Reference proteome</keyword>
<dbReference type="PANTHER" id="PTHR43364">
    <property type="entry name" value="NADH-SPECIFIC METHYLGLYOXAL REDUCTASE-RELATED"/>
    <property type="match status" value="1"/>
</dbReference>
<dbReference type="InterPro" id="IPR036812">
    <property type="entry name" value="NAD(P)_OxRdtase_dom_sf"/>
</dbReference>
<dbReference type="Pfam" id="PF00248">
    <property type="entry name" value="Aldo_ket_red"/>
    <property type="match status" value="1"/>
</dbReference>
<gene>
    <name evidence="3" type="ORF">AXX12_12090</name>
</gene>
<accession>A0A154BNK3</accession>
<evidence type="ECO:0000313" key="4">
    <source>
        <dbReference type="Proteomes" id="UP000076268"/>
    </source>
</evidence>
<protein>
    <submittedName>
        <fullName evidence="3">Aldo/keto reductase</fullName>
    </submittedName>
</protein>
<dbReference type="PRINTS" id="PR00069">
    <property type="entry name" value="ALDKETRDTASE"/>
</dbReference>
<keyword evidence="1" id="KW-0560">Oxidoreductase</keyword>
<comment type="caution">
    <text evidence="3">The sequence shown here is derived from an EMBL/GenBank/DDBJ whole genome shotgun (WGS) entry which is preliminary data.</text>
</comment>
<dbReference type="GO" id="GO:0005829">
    <property type="term" value="C:cytosol"/>
    <property type="evidence" value="ECO:0007669"/>
    <property type="project" value="TreeGrafter"/>
</dbReference>
<name>A0A154BNK3_ANASB</name>